<evidence type="ECO:0008006" key="3">
    <source>
        <dbReference type="Google" id="ProtNLM"/>
    </source>
</evidence>
<proteinExistence type="predicted"/>
<gene>
    <name evidence="1" type="ORF">HNV11_23270</name>
</gene>
<dbReference type="KEGG" id="stae:HNV11_23270"/>
<reference evidence="1 2" key="1">
    <citation type="submission" date="2020-05" db="EMBL/GenBank/DDBJ databases">
        <title>Genome sequencing of Spirosoma sp. TS118.</title>
        <authorList>
            <person name="Lee J.-H."/>
            <person name="Jeong S."/>
            <person name="Zhao L."/>
            <person name="Jung J.-H."/>
            <person name="Kim M.-K."/>
            <person name="Lim S."/>
        </authorList>
    </citation>
    <scope>NUCLEOTIDE SEQUENCE [LARGE SCALE GENOMIC DNA]</scope>
    <source>
        <strain evidence="1 2">TS118</strain>
    </source>
</reference>
<name>A0A6M5YFL4_9BACT</name>
<dbReference type="Proteomes" id="UP000502756">
    <property type="component" value="Chromosome"/>
</dbReference>
<dbReference type="AlphaFoldDB" id="A0A6M5YFL4"/>
<dbReference type="PROSITE" id="PS51257">
    <property type="entry name" value="PROKAR_LIPOPROTEIN"/>
    <property type="match status" value="1"/>
</dbReference>
<accession>A0A6M5YFL4</accession>
<evidence type="ECO:0000313" key="2">
    <source>
        <dbReference type="Proteomes" id="UP000502756"/>
    </source>
</evidence>
<dbReference type="RefSeq" id="WP_171741937.1">
    <property type="nucleotide sequence ID" value="NZ_CP053435.1"/>
</dbReference>
<keyword evidence="2" id="KW-1185">Reference proteome</keyword>
<protein>
    <recommendedName>
        <fullName evidence="3">Lipocalin-like domain-containing protein</fullName>
    </recommendedName>
</protein>
<sequence length="141" mass="15862">MRTIIIALFTTVIGLFACTKETVLSSADTQLVGHWKLIKITYGFSQVSTTPEKAGYSETIEFNTDGTYRRLTENKDGQKEEKGRFYTDTNPSKTAEAMAIFFPDLNVAQPYSFRDGHLFLYERTPVGATIADGSTYEYSKQ</sequence>
<dbReference type="EMBL" id="CP053435">
    <property type="protein sequence ID" value="QJW92086.1"/>
    <property type="molecule type" value="Genomic_DNA"/>
</dbReference>
<evidence type="ECO:0000313" key="1">
    <source>
        <dbReference type="EMBL" id="QJW92086.1"/>
    </source>
</evidence>
<organism evidence="1 2">
    <name type="scientific">Spirosoma taeanense</name>
    <dbReference type="NCBI Taxonomy" id="2735870"/>
    <lineage>
        <taxon>Bacteria</taxon>
        <taxon>Pseudomonadati</taxon>
        <taxon>Bacteroidota</taxon>
        <taxon>Cytophagia</taxon>
        <taxon>Cytophagales</taxon>
        <taxon>Cytophagaceae</taxon>
        <taxon>Spirosoma</taxon>
    </lineage>
</organism>